<proteinExistence type="predicted"/>
<dbReference type="Proteomes" id="UP001472677">
    <property type="component" value="Unassembled WGS sequence"/>
</dbReference>
<sequence length="72" mass="8639">MLVGAFNFPRLRLFIWNVLARTIASFSEHANWRDFLTLAWDPSPDLISALAVVKLKMVEWNRWKYWSEKRDN</sequence>
<keyword evidence="1" id="KW-0732">Signal</keyword>
<gene>
    <name evidence="2" type="ORF">V6N12_050407</name>
</gene>
<feature type="signal peptide" evidence="1">
    <location>
        <begin position="1"/>
        <end position="20"/>
    </location>
</feature>
<evidence type="ECO:0000313" key="3">
    <source>
        <dbReference type="Proteomes" id="UP001472677"/>
    </source>
</evidence>
<feature type="chain" id="PRO_5045084874" evidence="1">
    <location>
        <begin position="21"/>
        <end position="72"/>
    </location>
</feature>
<keyword evidence="3" id="KW-1185">Reference proteome</keyword>
<accession>A0ABR2GCC7</accession>
<dbReference type="EMBL" id="JBBPBM010000001">
    <property type="protein sequence ID" value="KAK8600554.1"/>
    <property type="molecule type" value="Genomic_DNA"/>
</dbReference>
<comment type="caution">
    <text evidence="2">The sequence shown here is derived from an EMBL/GenBank/DDBJ whole genome shotgun (WGS) entry which is preliminary data.</text>
</comment>
<name>A0ABR2GCC7_9ROSI</name>
<protein>
    <submittedName>
        <fullName evidence="2">Uncharacterized protein</fullName>
    </submittedName>
</protein>
<organism evidence="2 3">
    <name type="scientific">Hibiscus sabdariffa</name>
    <name type="common">roselle</name>
    <dbReference type="NCBI Taxonomy" id="183260"/>
    <lineage>
        <taxon>Eukaryota</taxon>
        <taxon>Viridiplantae</taxon>
        <taxon>Streptophyta</taxon>
        <taxon>Embryophyta</taxon>
        <taxon>Tracheophyta</taxon>
        <taxon>Spermatophyta</taxon>
        <taxon>Magnoliopsida</taxon>
        <taxon>eudicotyledons</taxon>
        <taxon>Gunneridae</taxon>
        <taxon>Pentapetalae</taxon>
        <taxon>rosids</taxon>
        <taxon>malvids</taxon>
        <taxon>Malvales</taxon>
        <taxon>Malvaceae</taxon>
        <taxon>Malvoideae</taxon>
        <taxon>Hibiscus</taxon>
    </lineage>
</organism>
<evidence type="ECO:0000313" key="2">
    <source>
        <dbReference type="EMBL" id="KAK8600554.1"/>
    </source>
</evidence>
<reference evidence="2 3" key="1">
    <citation type="journal article" date="2024" name="G3 (Bethesda)">
        <title>Genome assembly of Hibiscus sabdariffa L. provides insights into metabolisms of medicinal natural products.</title>
        <authorList>
            <person name="Kim T."/>
        </authorList>
    </citation>
    <scope>NUCLEOTIDE SEQUENCE [LARGE SCALE GENOMIC DNA]</scope>
    <source>
        <strain evidence="2">TK-2024</strain>
        <tissue evidence="2">Old leaves</tissue>
    </source>
</reference>
<evidence type="ECO:0000256" key="1">
    <source>
        <dbReference type="SAM" id="SignalP"/>
    </source>
</evidence>